<name>A0A7J0GVZ1_9ERIC</name>
<evidence type="ECO:0000256" key="1">
    <source>
        <dbReference type="SAM" id="MobiDB-lite"/>
    </source>
</evidence>
<evidence type="ECO:0000313" key="3">
    <source>
        <dbReference type="Proteomes" id="UP000585474"/>
    </source>
</evidence>
<dbReference type="Proteomes" id="UP000585474">
    <property type="component" value="Unassembled WGS sequence"/>
</dbReference>
<accession>A0A7J0GVZ1</accession>
<reference evidence="2 3" key="1">
    <citation type="submission" date="2019-07" db="EMBL/GenBank/DDBJ databases">
        <title>De Novo Assembly of kiwifruit Actinidia rufa.</title>
        <authorList>
            <person name="Sugita-Konishi S."/>
            <person name="Sato K."/>
            <person name="Mori E."/>
            <person name="Abe Y."/>
            <person name="Kisaki G."/>
            <person name="Hamano K."/>
            <person name="Suezawa K."/>
            <person name="Otani M."/>
            <person name="Fukuda T."/>
            <person name="Manabe T."/>
            <person name="Gomi K."/>
            <person name="Tabuchi M."/>
            <person name="Akimitsu K."/>
            <person name="Kataoka I."/>
        </authorList>
    </citation>
    <scope>NUCLEOTIDE SEQUENCE [LARGE SCALE GENOMIC DNA]</scope>
    <source>
        <strain evidence="3">cv. Fuchu</strain>
    </source>
</reference>
<protein>
    <submittedName>
        <fullName evidence="2">SEC14 cytosolic factor family protein</fullName>
    </submittedName>
</protein>
<evidence type="ECO:0000313" key="2">
    <source>
        <dbReference type="EMBL" id="GFZ14901.1"/>
    </source>
</evidence>
<dbReference type="EMBL" id="BJWL01000024">
    <property type="protein sequence ID" value="GFZ14901.1"/>
    <property type="molecule type" value="Genomic_DNA"/>
</dbReference>
<dbReference type="OrthoDB" id="1434354at2759"/>
<comment type="caution">
    <text evidence="2">The sequence shown here is derived from an EMBL/GenBank/DDBJ whole genome shotgun (WGS) entry which is preliminary data.</text>
</comment>
<dbReference type="InterPro" id="IPR036865">
    <property type="entry name" value="CRAL-TRIO_dom_sf"/>
</dbReference>
<sequence>MGDSLRVIQSSKKLEPKGIATSRKLPPKDCVIASTSKGFSQKTSKCISSTKQGLFQSADAGEIALFIVKMAVLEIVRRYSRSKCPLVWHGLQALQFLCYPPLKWIQKWAPFKALIGFMQTLSKPLLVLTVSTVFSDQSACTTERLDSLHDPQRNSEFQQEPSSQLSTSDTWPCDEVSESVSSEKWLQELHNELQKQGITLPERLNEDQLRRFYAAANGEFSRLLSSIKKTIRWRQTYNFLSPLELDAWSHLVFWHGYDMQQRPCLIIRLGLACSNLRSNNRFDFVKAVVSQIEKWSNVIG</sequence>
<dbReference type="PANTHER" id="PTHR47041">
    <property type="entry name" value="SEC14 CYTOSOLIC FACTOR FAMILY PROTEIN / PHOSPHOGLYCERIDE TRANSFER FAMILY PROTEIN"/>
    <property type="match status" value="1"/>
</dbReference>
<proteinExistence type="predicted"/>
<organism evidence="2 3">
    <name type="scientific">Actinidia rufa</name>
    <dbReference type="NCBI Taxonomy" id="165716"/>
    <lineage>
        <taxon>Eukaryota</taxon>
        <taxon>Viridiplantae</taxon>
        <taxon>Streptophyta</taxon>
        <taxon>Embryophyta</taxon>
        <taxon>Tracheophyta</taxon>
        <taxon>Spermatophyta</taxon>
        <taxon>Magnoliopsida</taxon>
        <taxon>eudicotyledons</taxon>
        <taxon>Gunneridae</taxon>
        <taxon>Pentapetalae</taxon>
        <taxon>asterids</taxon>
        <taxon>Ericales</taxon>
        <taxon>Actinidiaceae</taxon>
        <taxon>Actinidia</taxon>
    </lineage>
</organism>
<feature type="region of interest" description="Disordered" evidence="1">
    <location>
        <begin position="150"/>
        <end position="171"/>
    </location>
</feature>
<dbReference type="Gene3D" id="3.40.525.10">
    <property type="entry name" value="CRAL-TRIO lipid binding domain"/>
    <property type="match status" value="1"/>
</dbReference>
<gene>
    <name evidence="2" type="ORF">Acr_24g0010910</name>
</gene>
<dbReference type="AlphaFoldDB" id="A0A7J0GVZ1"/>
<feature type="compositionally biased region" description="Polar residues" evidence="1">
    <location>
        <begin position="154"/>
        <end position="170"/>
    </location>
</feature>
<dbReference type="PANTHER" id="PTHR47041:SF7">
    <property type="entry name" value="PHOSPHATIDYLINOSITOL_PHOSPHATIDYLCHOLINE TRANSFER PROTEIN SFH12-LIKE ISOFORM X1"/>
    <property type="match status" value="1"/>
</dbReference>
<keyword evidence="3" id="KW-1185">Reference proteome</keyword>